<feature type="region of interest" description="Disordered" evidence="1">
    <location>
        <begin position="1018"/>
        <end position="1040"/>
    </location>
</feature>
<protein>
    <recommendedName>
        <fullName evidence="2">Protein kinase domain-containing protein</fullName>
    </recommendedName>
</protein>
<dbReference type="Pfam" id="PF00069">
    <property type="entry name" value="Pkinase"/>
    <property type="match status" value="1"/>
</dbReference>
<evidence type="ECO:0000313" key="3">
    <source>
        <dbReference type="EMBL" id="KAF5841457.1"/>
    </source>
</evidence>
<keyword evidence="4" id="KW-1185">Reference proteome</keyword>
<dbReference type="PROSITE" id="PS50011">
    <property type="entry name" value="PROTEIN_KINASE_DOM"/>
    <property type="match status" value="1"/>
</dbReference>
<dbReference type="SUPFAM" id="SSF56112">
    <property type="entry name" value="Protein kinase-like (PK-like)"/>
    <property type="match status" value="1"/>
</dbReference>
<dbReference type="PANTHER" id="PTHR44167">
    <property type="entry name" value="OVARIAN-SPECIFIC SERINE/THREONINE-PROTEIN KINASE LOK-RELATED"/>
    <property type="match status" value="1"/>
</dbReference>
<dbReference type="PANTHER" id="PTHR44167:SF24">
    <property type="entry name" value="SERINE_THREONINE-PROTEIN KINASE CHK2"/>
    <property type="match status" value="1"/>
</dbReference>
<evidence type="ECO:0000256" key="1">
    <source>
        <dbReference type="SAM" id="MobiDB-lite"/>
    </source>
</evidence>
<feature type="region of interest" description="Disordered" evidence="1">
    <location>
        <begin position="929"/>
        <end position="948"/>
    </location>
</feature>
<dbReference type="InterPro" id="IPR008271">
    <property type="entry name" value="Ser/Thr_kinase_AS"/>
</dbReference>
<dbReference type="SMART" id="SM00220">
    <property type="entry name" value="S_TKc"/>
    <property type="match status" value="1"/>
</dbReference>
<proteinExistence type="predicted"/>
<feature type="domain" description="Protein kinase" evidence="2">
    <location>
        <begin position="1"/>
        <end position="247"/>
    </location>
</feature>
<evidence type="ECO:0000313" key="4">
    <source>
        <dbReference type="Proteomes" id="UP000815325"/>
    </source>
</evidence>
<dbReference type="InterPro" id="IPR000719">
    <property type="entry name" value="Prot_kinase_dom"/>
</dbReference>
<evidence type="ECO:0000259" key="2">
    <source>
        <dbReference type="PROSITE" id="PS50011"/>
    </source>
</evidence>
<dbReference type="EMBL" id="MU069485">
    <property type="protein sequence ID" value="KAF5841457.1"/>
    <property type="molecule type" value="Genomic_DNA"/>
</dbReference>
<sequence length="1068" mass="118344">MSCVVKEVQAGELRTLAELHRYSHRPGAEHIITCFPRWTEVQSKDQSLLPLENCDHGSLKSVLLEGYDGHHLMYEERKEILHGIVKGLALVHCLGYVHRDLKPSNVLVGSQPTASKLADFGFASKAGHNCAWQGSYGYMPPEWDEGLCTAQFSQDIFSLGILAYQLLAVHEGAHQLPHPFDSLQEHIGTRNRAYHLHNNIKKYQLTSDWCAPISTQDELAGNLVESMLQQDPCKRPTIHAVLDHPFFWTAADREHQISTFLRHGDNELLGRMFSRLAGQDQRARTLTDPGNPYLPLCIVAMEDVLNTDAKGSPFDDSPNLCTSACCQLFVSKHGDTDPGTLRGCSQCIARVDHFCNEISYHNVPIQEDPDKITLEPTGEEAWHHLQLKETLKPDYEVLMNGDIGGPGNERTVNVYTIHPGVDVSTDGRPVNRPEYVVARCWVTNFNTCHKVSNAAGTQETYNQPGSLSSDENDLQLLASRFPCGMLPADQQAFKIIPFRYTKRPPHFVDTEKYGPSLSGPDYLNTRPEASTPCPAHLRCFASLTSPLSIYEGATKRCADFHYHAPLQLCSGCANLVEHICTKHSHQGSVRLDLLEGRDDGACITILHSYNGITYSLPMIQSPEDLCRFVIVMRNDPVGPPSTSKLRRVPLPINPAQATCLFGPYCCFPLSCLMAHPVSLVKCGGLDDEACLAASLEDEMAKVHPELCPECSNLYKNAGHTSAPSDPYSSSHYCSRRNYHGFLVEVRRAQYRLWHLGERSDLLDESKSKFNVYGLIRVEENDCKELWLKRLQELQLTPEEVQEEINQREHDPPEEVCRQSGRAGNHWTNAHFQHFVGYDHLPGLLHLSTMSPLQKEEALRRNKGKQKEAAKHGVGVGFEGREEFVVAVQQCSSELGGPARARLVALPYDSRDACPMGHGCPEGLACPNSHSPAGDVNASSTPAPPLDEDVPSKWADIAKAKKRHATPQGPSGINLHDFPGLSQTAPGIATSCERHSSSNAWQCEEPGVEVTDGKQAAEGNARGAAAPLATPGSTKGRKKHQGKNFFVFCAEEEKKRKQYAQPAWGPRPR</sequence>
<dbReference type="PROSITE" id="PS00108">
    <property type="entry name" value="PROTEIN_KINASE_ST"/>
    <property type="match status" value="1"/>
</dbReference>
<comment type="caution">
    <text evidence="3">The sequence shown here is derived from an EMBL/GenBank/DDBJ whole genome shotgun (WGS) entry which is preliminary data.</text>
</comment>
<gene>
    <name evidence="3" type="ORF">DUNSADRAFT_12901</name>
</gene>
<dbReference type="Proteomes" id="UP000815325">
    <property type="component" value="Unassembled WGS sequence"/>
</dbReference>
<dbReference type="Gene3D" id="1.10.510.10">
    <property type="entry name" value="Transferase(Phosphotransferase) domain 1"/>
    <property type="match status" value="1"/>
</dbReference>
<organism evidence="3 4">
    <name type="scientific">Dunaliella salina</name>
    <name type="common">Green alga</name>
    <name type="synonym">Protococcus salinus</name>
    <dbReference type="NCBI Taxonomy" id="3046"/>
    <lineage>
        <taxon>Eukaryota</taxon>
        <taxon>Viridiplantae</taxon>
        <taxon>Chlorophyta</taxon>
        <taxon>core chlorophytes</taxon>
        <taxon>Chlorophyceae</taxon>
        <taxon>CS clade</taxon>
        <taxon>Chlamydomonadales</taxon>
        <taxon>Dunaliellaceae</taxon>
        <taxon>Dunaliella</taxon>
    </lineage>
</organism>
<feature type="compositionally biased region" description="Low complexity" evidence="1">
    <location>
        <begin position="1018"/>
        <end position="1028"/>
    </location>
</feature>
<reference evidence="3" key="1">
    <citation type="submission" date="2017-08" db="EMBL/GenBank/DDBJ databases">
        <authorList>
            <person name="Polle J.E."/>
            <person name="Barry K."/>
            <person name="Cushman J."/>
            <person name="Schmutz J."/>
            <person name="Tran D."/>
            <person name="Hathwaick L.T."/>
            <person name="Yim W.C."/>
            <person name="Jenkins J."/>
            <person name="Mckie-Krisberg Z.M."/>
            <person name="Prochnik S."/>
            <person name="Lindquist E."/>
            <person name="Dockter R.B."/>
            <person name="Adam C."/>
            <person name="Molina H."/>
            <person name="Bunkerborg J."/>
            <person name="Jin E."/>
            <person name="Buchheim M."/>
            <person name="Magnuson J."/>
        </authorList>
    </citation>
    <scope>NUCLEOTIDE SEQUENCE</scope>
    <source>
        <strain evidence="3">CCAP 19/18</strain>
    </source>
</reference>
<dbReference type="InterPro" id="IPR011009">
    <property type="entry name" value="Kinase-like_dom_sf"/>
</dbReference>
<accession>A0ABQ7H3L4</accession>
<name>A0ABQ7H3L4_DUNSA</name>